<keyword evidence="1 5" id="KW-0479">Metal-binding</keyword>
<feature type="zinc finger region" description="C3H1-type" evidence="5">
    <location>
        <begin position="233"/>
        <end position="261"/>
    </location>
</feature>
<dbReference type="FunFam" id="4.10.1000.10:FF:000001">
    <property type="entry name" value="zinc finger CCCH domain-containing protein 15-like"/>
    <property type="match status" value="1"/>
</dbReference>
<evidence type="ECO:0000313" key="8">
    <source>
        <dbReference type="EMBL" id="KAK3218274.1"/>
    </source>
</evidence>
<keyword evidence="4 5" id="KW-0862">Zinc</keyword>
<keyword evidence="3 5" id="KW-0863">Zinc-finger</keyword>
<evidence type="ECO:0000259" key="7">
    <source>
        <dbReference type="PROSITE" id="PS50103"/>
    </source>
</evidence>
<feature type="region of interest" description="Disordered" evidence="6">
    <location>
        <begin position="1"/>
        <end position="38"/>
    </location>
</feature>
<reference evidence="8" key="1">
    <citation type="journal article" date="2023" name="Plant J.">
        <title>Genome sequences and population genomics provide insights into the demographic history, inbreeding, and mutation load of two 'living fossil' tree species of Dipteronia.</title>
        <authorList>
            <person name="Feng Y."/>
            <person name="Comes H.P."/>
            <person name="Chen J."/>
            <person name="Zhu S."/>
            <person name="Lu R."/>
            <person name="Zhang X."/>
            <person name="Li P."/>
            <person name="Qiu J."/>
            <person name="Olsen K.M."/>
            <person name="Qiu Y."/>
        </authorList>
    </citation>
    <scope>NUCLEOTIDE SEQUENCE</scope>
    <source>
        <strain evidence="8">NBL</strain>
    </source>
</reference>
<dbReference type="AlphaFoldDB" id="A0AAE0E801"/>
<comment type="caution">
    <text evidence="8">The sequence shown here is derived from an EMBL/GenBank/DDBJ whole genome shotgun (WGS) entry which is preliminary data.</text>
</comment>
<keyword evidence="9" id="KW-1185">Reference proteome</keyword>
<proteinExistence type="predicted"/>
<sequence>MEYYDSRDTSPPSDPKSSTLSTTTPNSSPPDFATSNMGSSMYHSIFQDTEQRLNQTRQVLEYQQLYDHYDICLSRLQDFNGEIETLRRENADLQLANTALLKILTNSFNYPNIKEVSAADQFSPKSVMEPNRCSKNTNVLGRDHSMPKSISVSTNGYMKANQPNTTDSDLIRRRVEKREEERKAVVEMELYNQGMWKTELCNKWEQTATCPYAQNCQFAHGITELQPIIRHPKYKTQVCKMVLYGDTCPYGHRCHFRHSLTHQERLLLPR</sequence>
<dbReference type="PANTHER" id="PTHR12547">
    <property type="entry name" value="CCCH ZINC FINGER/TIS11-RELATED"/>
    <property type="match status" value="1"/>
</dbReference>
<dbReference type="GO" id="GO:0008270">
    <property type="term" value="F:zinc ion binding"/>
    <property type="evidence" value="ECO:0007669"/>
    <property type="project" value="UniProtKB-KW"/>
</dbReference>
<evidence type="ECO:0000256" key="5">
    <source>
        <dbReference type="PROSITE-ProRule" id="PRU00723"/>
    </source>
</evidence>
<dbReference type="FunFam" id="4.10.1000.10:FF:000002">
    <property type="entry name" value="Zinc finger protein 36, C3H1 type-like 1"/>
    <property type="match status" value="1"/>
</dbReference>
<feature type="domain" description="C3H1-type" evidence="7">
    <location>
        <begin position="233"/>
        <end position="261"/>
    </location>
</feature>
<keyword evidence="2" id="KW-0677">Repeat</keyword>
<accession>A0AAE0E801</accession>
<dbReference type="GO" id="GO:0003729">
    <property type="term" value="F:mRNA binding"/>
    <property type="evidence" value="ECO:0007669"/>
    <property type="project" value="InterPro"/>
</dbReference>
<evidence type="ECO:0000256" key="2">
    <source>
        <dbReference type="ARBA" id="ARBA00022737"/>
    </source>
</evidence>
<dbReference type="SUPFAM" id="SSF90229">
    <property type="entry name" value="CCCH zinc finger"/>
    <property type="match status" value="2"/>
</dbReference>
<evidence type="ECO:0000313" key="9">
    <source>
        <dbReference type="Proteomes" id="UP001281410"/>
    </source>
</evidence>
<dbReference type="InterPro" id="IPR045877">
    <property type="entry name" value="ZFP36-like"/>
</dbReference>
<dbReference type="InterPro" id="IPR036855">
    <property type="entry name" value="Znf_CCCH_sf"/>
</dbReference>
<dbReference type="Pfam" id="PF00642">
    <property type="entry name" value="zf-CCCH"/>
    <property type="match status" value="1"/>
</dbReference>
<dbReference type="Gene3D" id="4.10.1000.10">
    <property type="entry name" value="Zinc finger, CCCH-type"/>
    <property type="match status" value="2"/>
</dbReference>
<feature type="domain" description="C3H1-type" evidence="7">
    <location>
        <begin position="195"/>
        <end position="223"/>
    </location>
</feature>
<evidence type="ECO:0000256" key="1">
    <source>
        <dbReference type="ARBA" id="ARBA00022723"/>
    </source>
</evidence>
<feature type="zinc finger region" description="C3H1-type" evidence="5">
    <location>
        <begin position="195"/>
        <end position="223"/>
    </location>
</feature>
<protein>
    <recommendedName>
        <fullName evidence="7">C3H1-type domain-containing protein</fullName>
    </recommendedName>
</protein>
<dbReference type="InterPro" id="IPR000571">
    <property type="entry name" value="Znf_CCCH"/>
</dbReference>
<dbReference type="EMBL" id="JANJYJ010000004">
    <property type="protein sequence ID" value="KAK3218274.1"/>
    <property type="molecule type" value="Genomic_DNA"/>
</dbReference>
<evidence type="ECO:0000256" key="6">
    <source>
        <dbReference type="SAM" id="MobiDB-lite"/>
    </source>
</evidence>
<dbReference type="SMART" id="SM00356">
    <property type="entry name" value="ZnF_C3H1"/>
    <property type="match status" value="2"/>
</dbReference>
<feature type="compositionally biased region" description="Low complexity" evidence="6">
    <location>
        <begin position="9"/>
        <end position="31"/>
    </location>
</feature>
<dbReference type="PANTHER" id="PTHR12547:SF162">
    <property type="entry name" value="ZINC FINGER CCCH DOMAIN-CONTAINING PROTEIN 15"/>
    <property type="match status" value="1"/>
</dbReference>
<organism evidence="8 9">
    <name type="scientific">Dipteronia sinensis</name>
    <dbReference type="NCBI Taxonomy" id="43782"/>
    <lineage>
        <taxon>Eukaryota</taxon>
        <taxon>Viridiplantae</taxon>
        <taxon>Streptophyta</taxon>
        <taxon>Embryophyta</taxon>
        <taxon>Tracheophyta</taxon>
        <taxon>Spermatophyta</taxon>
        <taxon>Magnoliopsida</taxon>
        <taxon>eudicotyledons</taxon>
        <taxon>Gunneridae</taxon>
        <taxon>Pentapetalae</taxon>
        <taxon>rosids</taxon>
        <taxon>malvids</taxon>
        <taxon>Sapindales</taxon>
        <taxon>Sapindaceae</taxon>
        <taxon>Hippocastanoideae</taxon>
        <taxon>Acereae</taxon>
        <taxon>Dipteronia</taxon>
    </lineage>
</organism>
<dbReference type="PROSITE" id="PS50103">
    <property type="entry name" value="ZF_C3H1"/>
    <property type="match status" value="2"/>
</dbReference>
<evidence type="ECO:0000256" key="4">
    <source>
        <dbReference type="ARBA" id="ARBA00022833"/>
    </source>
</evidence>
<name>A0AAE0E801_9ROSI</name>
<evidence type="ECO:0000256" key="3">
    <source>
        <dbReference type="ARBA" id="ARBA00022771"/>
    </source>
</evidence>
<dbReference type="Proteomes" id="UP001281410">
    <property type="component" value="Unassembled WGS sequence"/>
</dbReference>
<gene>
    <name evidence="8" type="ORF">Dsin_012244</name>
</gene>